<gene>
    <name evidence="8" type="ORF">UFOPK2334_01013</name>
</gene>
<reference evidence="8" key="1">
    <citation type="submission" date="2020-05" db="EMBL/GenBank/DDBJ databases">
        <authorList>
            <person name="Chiriac C."/>
            <person name="Salcher M."/>
            <person name="Ghai R."/>
            <person name="Kavagutti S V."/>
        </authorList>
    </citation>
    <scope>NUCLEOTIDE SEQUENCE</scope>
</reference>
<keyword evidence="3" id="KW-0285">Flavoprotein</keyword>
<evidence type="ECO:0000256" key="4">
    <source>
        <dbReference type="ARBA" id="ARBA00022827"/>
    </source>
</evidence>
<proteinExistence type="inferred from homology"/>
<comment type="cofactor">
    <cofactor evidence="1">
        <name>FAD</name>
        <dbReference type="ChEBI" id="CHEBI:57692"/>
    </cofactor>
</comment>
<dbReference type="FunFam" id="3.50.50.60:FF:000341">
    <property type="entry name" value="Baeyer-Villiger monooxygenase"/>
    <property type="match status" value="1"/>
</dbReference>
<dbReference type="AlphaFoldDB" id="A0A6J6MWA8"/>
<evidence type="ECO:0000313" key="8">
    <source>
        <dbReference type="EMBL" id="CAB4678651.1"/>
    </source>
</evidence>
<dbReference type="FunFam" id="3.50.50.60:FF:000314">
    <property type="entry name" value="Baeyer-Villiger monooxygenase"/>
    <property type="match status" value="1"/>
</dbReference>
<keyword evidence="6" id="KW-0560">Oxidoreductase</keyword>
<keyword evidence="5" id="KW-0521">NADP</keyword>
<protein>
    <submittedName>
        <fullName evidence="8">Unannotated protein</fullName>
    </submittedName>
</protein>
<dbReference type="GO" id="GO:0004497">
    <property type="term" value="F:monooxygenase activity"/>
    <property type="evidence" value="ECO:0007669"/>
    <property type="project" value="UniProtKB-KW"/>
</dbReference>
<dbReference type="InterPro" id="IPR036188">
    <property type="entry name" value="FAD/NAD-bd_sf"/>
</dbReference>
<accession>A0A6J6MWA8</accession>
<comment type="similarity">
    <text evidence="2">Belongs to the FAD-binding monooxygenase family.</text>
</comment>
<keyword evidence="7" id="KW-0503">Monooxygenase</keyword>
<evidence type="ECO:0000256" key="7">
    <source>
        <dbReference type="ARBA" id="ARBA00023033"/>
    </source>
</evidence>
<dbReference type="Pfam" id="PF13738">
    <property type="entry name" value="Pyr_redox_3"/>
    <property type="match status" value="1"/>
</dbReference>
<evidence type="ECO:0000256" key="2">
    <source>
        <dbReference type="ARBA" id="ARBA00010139"/>
    </source>
</evidence>
<dbReference type="PANTHER" id="PTHR43098">
    <property type="entry name" value="L-ORNITHINE N(5)-MONOOXYGENASE-RELATED"/>
    <property type="match status" value="1"/>
</dbReference>
<evidence type="ECO:0000256" key="3">
    <source>
        <dbReference type="ARBA" id="ARBA00022630"/>
    </source>
</evidence>
<evidence type="ECO:0000256" key="1">
    <source>
        <dbReference type="ARBA" id="ARBA00001974"/>
    </source>
</evidence>
<dbReference type="EMBL" id="CAEZXA010000089">
    <property type="protein sequence ID" value="CAB4678651.1"/>
    <property type="molecule type" value="Genomic_DNA"/>
</dbReference>
<dbReference type="InterPro" id="IPR050775">
    <property type="entry name" value="FAD-binding_Monooxygenases"/>
</dbReference>
<dbReference type="PANTHER" id="PTHR43098:SF4">
    <property type="entry name" value="BLR3857 PROTEIN"/>
    <property type="match status" value="1"/>
</dbReference>
<dbReference type="SUPFAM" id="SSF51905">
    <property type="entry name" value="FAD/NAD(P)-binding domain"/>
    <property type="match status" value="1"/>
</dbReference>
<dbReference type="Gene3D" id="3.50.50.60">
    <property type="entry name" value="FAD/NAD(P)-binding domain"/>
    <property type="match status" value="2"/>
</dbReference>
<sequence>MSQTSTDDLGFDPDELRQRYRDERDKRVRVEANEQYTEVTGEFAHYLDDPYIAFEERAPIVKEVQVAIVGGGFGGMLVGARLHEAGVHDFTIIEKGGDFGGTWYWNRYPGAACDVESYIYLPLLEETGFIPASKYTPAPEILAHCHRIAEHFNLYSRAMLQTEVTDVRWDESSRRWVIRTNRGDEVRARYISMANGPLHRPKLPGIEGVGTFAGHSFHTSRWDYEYTGGTSKGNLAGLKDKVVGIIGTGATAVQAVPHLGAGAKQLFVFQRTPSSIDVRNDTPTDENWASSLEPGWQRRRNENFTNLTSGVFDTEDLVNDGWTEIVGNLMLRARKEGGLGTSLEEIGTIVENADFEKMNQVRSRVDEIVKDPATAEALKPWYRQFCKRPCFHDDYLPTFNRPNVTLVDTGGLGVERITPDGVVANGVEYKLDCLIYATGFEVGTDYARRSGYETTGSDNLTLTSKWADGAETFHGFFSRGFPNCFIVSTAQSGFSVNFPHMLNEQAIHIAHIVKHATEDGITRIETSAEAEHEWVENIKANSTMNLKFLEACTPGYYNNEGKPAERAAQNGSYGKGPVAFVRLLEAWREAGDFAGLEMSK</sequence>
<organism evidence="8">
    <name type="scientific">freshwater metagenome</name>
    <dbReference type="NCBI Taxonomy" id="449393"/>
    <lineage>
        <taxon>unclassified sequences</taxon>
        <taxon>metagenomes</taxon>
        <taxon>ecological metagenomes</taxon>
    </lineage>
</organism>
<evidence type="ECO:0000256" key="5">
    <source>
        <dbReference type="ARBA" id="ARBA00022857"/>
    </source>
</evidence>
<keyword evidence="4" id="KW-0274">FAD</keyword>
<evidence type="ECO:0000256" key="6">
    <source>
        <dbReference type="ARBA" id="ARBA00023002"/>
    </source>
</evidence>
<name>A0A6J6MWA8_9ZZZZ</name>